<dbReference type="Proteomes" id="UP000570474">
    <property type="component" value="Unassembled WGS sequence"/>
</dbReference>
<keyword evidence="1" id="KW-0732">Signal</keyword>
<comment type="caution">
    <text evidence="2">The sequence shown here is derived from an EMBL/GenBank/DDBJ whole genome shotgun (WGS) entry which is preliminary data.</text>
</comment>
<dbReference type="GO" id="GO:0004180">
    <property type="term" value="F:carboxypeptidase activity"/>
    <property type="evidence" value="ECO:0007669"/>
    <property type="project" value="UniProtKB-KW"/>
</dbReference>
<keyword evidence="2" id="KW-0378">Hydrolase</keyword>
<keyword evidence="2" id="KW-0121">Carboxypeptidase</keyword>
<dbReference type="AlphaFoldDB" id="A0A847S0B3"/>
<dbReference type="SUPFAM" id="SSF49464">
    <property type="entry name" value="Carboxypeptidase regulatory domain-like"/>
    <property type="match status" value="1"/>
</dbReference>
<sequence>MTRKILWLLTCCTLLLAACDKRMVTVDNPPETTSPSTGTPPISDKKIQAGVQGIVTDASNNPIAGARVLCGEQNMLTDQYGSFRFQDISITEAAAVVTVQKAGFFNGIRTFRVTATGREQFVQIQLLPKATAGTFDATAGGVIGASNAQFIFVPNQVLDASNKPYKGKATLTYAFINPERDDFADIMPGDLRAVNDKNELVALQSFGMMALELQGDNGEKLHLDGINNVTFRMEIPATLRQTAPATIPLWHFNESTGLWQQEGSAEKMGNSYVGTVKHFSFWNCDAQFPIVNLKATFKDDKNNPLANTAVQITRNNNSSTYGYTDAAGEISGLVPANEQVTITIKDKCGEVIFSKKAGPWSTDTNAGTFNITINPQSRLSFSGKVTTCDGAAVTKGVVNIQVNGVHYAAPILNGNYTASILRCETTTATVTLNPVDETANKMSTTTFQAAPGDYTRDLQACDAIQASTVTLLLEGQNTTFITPTDSILFSYHKSDTASANYYLISAAQKTTPSSQLNMELPDIKVGTSVAPYFSVSMSGNNYYGQSVNITITSTGVAGEYVEGSFSGNIQKMQGGTLVPISGSFKVRIE</sequence>
<dbReference type="InterPro" id="IPR008969">
    <property type="entry name" value="CarboxyPept-like_regulatory"/>
</dbReference>
<evidence type="ECO:0000256" key="1">
    <source>
        <dbReference type="SAM" id="SignalP"/>
    </source>
</evidence>
<keyword evidence="2" id="KW-0645">Protease</keyword>
<accession>A0A847S0B3</accession>
<dbReference type="PROSITE" id="PS51257">
    <property type="entry name" value="PROKAR_LIPOPROTEIN"/>
    <property type="match status" value="1"/>
</dbReference>
<reference evidence="2 3" key="1">
    <citation type="submission" date="2020-04" db="EMBL/GenBank/DDBJ databases">
        <authorList>
            <person name="Yin C."/>
        </authorList>
    </citation>
    <scope>NUCLEOTIDE SEQUENCE [LARGE SCALE GENOMIC DNA]</scope>
    <source>
        <strain evidence="2 3">Ae27</strain>
    </source>
</reference>
<protein>
    <submittedName>
        <fullName evidence="2">Carboxypeptidase regulatory-like domain-containing protein</fullName>
    </submittedName>
</protein>
<feature type="signal peptide" evidence="1">
    <location>
        <begin position="1"/>
        <end position="17"/>
    </location>
</feature>
<organism evidence="2 3">
    <name type="scientific">Chitinophaga varians</name>
    <dbReference type="NCBI Taxonomy" id="2202339"/>
    <lineage>
        <taxon>Bacteria</taxon>
        <taxon>Pseudomonadati</taxon>
        <taxon>Bacteroidota</taxon>
        <taxon>Chitinophagia</taxon>
        <taxon>Chitinophagales</taxon>
        <taxon>Chitinophagaceae</taxon>
        <taxon>Chitinophaga</taxon>
    </lineage>
</organism>
<dbReference type="Gene3D" id="2.60.40.1120">
    <property type="entry name" value="Carboxypeptidase-like, regulatory domain"/>
    <property type="match status" value="1"/>
</dbReference>
<evidence type="ECO:0000313" key="3">
    <source>
        <dbReference type="Proteomes" id="UP000570474"/>
    </source>
</evidence>
<dbReference type="RefSeq" id="WP_168870929.1">
    <property type="nucleotide sequence ID" value="NZ_JABAIA010000001.1"/>
</dbReference>
<name>A0A847S0B3_9BACT</name>
<gene>
    <name evidence="2" type="ORF">HGH92_11910</name>
</gene>
<feature type="chain" id="PRO_5032728795" evidence="1">
    <location>
        <begin position="18"/>
        <end position="589"/>
    </location>
</feature>
<proteinExistence type="predicted"/>
<dbReference type="EMBL" id="JABAIA010000001">
    <property type="protein sequence ID" value="NLR65011.1"/>
    <property type="molecule type" value="Genomic_DNA"/>
</dbReference>
<keyword evidence="3" id="KW-1185">Reference proteome</keyword>
<evidence type="ECO:0000313" key="2">
    <source>
        <dbReference type="EMBL" id="NLR65011.1"/>
    </source>
</evidence>